<reference evidence="2 3" key="1">
    <citation type="journal article" date="2018" name="Front. Plant Sci.">
        <title>Red Clover (Trifolium pratense) and Zigzag Clover (T. medium) - A Picture of Genomic Similarities and Differences.</title>
        <authorList>
            <person name="Dluhosova J."/>
            <person name="Istvanek J."/>
            <person name="Nedelnik J."/>
            <person name="Repkova J."/>
        </authorList>
    </citation>
    <scope>NUCLEOTIDE SEQUENCE [LARGE SCALE GENOMIC DNA]</scope>
    <source>
        <strain evidence="3">cv. 10/8</strain>
        <tissue evidence="2">Leaf</tissue>
    </source>
</reference>
<dbReference type="Proteomes" id="UP000265520">
    <property type="component" value="Unassembled WGS sequence"/>
</dbReference>
<dbReference type="EMBL" id="LXQA011165331">
    <property type="protein sequence ID" value="MCI87409.1"/>
    <property type="molecule type" value="Genomic_DNA"/>
</dbReference>
<evidence type="ECO:0000313" key="2">
    <source>
        <dbReference type="EMBL" id="MCI87409.1"/>
    </source>
</evidence>
<dbReference type="AlphaFoldDB" id="A0A392VJ67"/>
<feature type="compositionally biased region" description="Basic residues" evidence="1">
    <location>
        <begin position="18"/>
        <end position="35"/>
    </location>
</feature>
<protein>
    <submittedName>
        <fullName evidence="2">Uncharacterized protein</fullName>
    </submittedName>
</protein>
<evidence type="ECO:0000256" key="1">
    <source>
        <dbReference type="SAM" id="MobiDB-lite"/>
    </source>
</evidence>
<name>A0A392VJ67_9FABA</name>
<feature type="non-terminal residue" evidence="2">
    <location>
        <position position="1"/>
    </location>
</feature>
<accession>A0A392VJ67</accession>
<evidence type="ECO:0000313" key="3">
    <source>
        <dbReference type="Proteomes" id="UP000265520"/>
    </source>
</evidence>
<sequence>PVVVAGRAQAKESDGLPKFRRSSDRKRQKPHRFRKSLASAREKATDTLLARWATKPCS</sequence>
<organism evidence="2 3">
    <name type="scientific">Trifolium medium</name>
    <dbReference type="NCBI Taxonomy" id="97028"/>
    <lineage>
        <taxon>Eukaryota</taxon>
        <taxon>Viridiplantae</taxon>
        <taxon>Streptophyta</taxon>
        <taxon>Embryophyta</taxon>
        <taxon>Tracheophyta</taxon>
        <taxon>Spermatophyta</taxon>
        <taxon>Magnoliopsida</taxon>
        <taxon>eudicotyledons</taxon>
        <taxon>Gunneridae</taxon>
        <taxon>Pentapetalae</taxon>
        <taxon>rosids</taxon>
        <taxon>fabids</taxon>
        <taxon>Fabales</taxon>
        <taxon>Fabaceae</taxon>
        <taxon>Papilionoideae</taxon>
        <taxon>50 kb inversion clade</taxon>
        <taxon>NPAAA clade</taxon>
        <taxon>Hologalegina</taxon>
        <taxon>IRL clade</taxon>
        <taxon>Trifolieae</taxon>
        <taxon>Trifolium</taxon>
    </lineage>
</organism>
<proteinExistence type="predicted"/>
<feature type="region of interest" description="Disordered" evidence="1">
    <location>
        <begin position="1"/>
        <end position="45"/>
    </location>
</feature>
<comment type="caution">
    <text evidence="2">The sequence shown here is derived from an EMBL/GenBank/DDBJ whole genome shotgun (WGS) entry which is preliminary data.</text>
</comment>
<keyword evidence="3" id="KW-1185">Reference proteome</keyword>